<dbReference type="PROSITE" id="PS50943">
    <property type="entry name" value="HTH_CROC1"/>
    <property type="match status" value="1"/>
</dbReference>
<dbReference type="SMART" id="SM00530">
    <property type="entry name" value="HTH_XRE"/>
    <property type="match status" value="1"/>
</dbReference>
<comment type="caution">
    <text evidence="2">The sequence shown here is derived from an EMBL/GenBank/DDBJ whole genome shotgun (WGS) entry which is preliminary data.</text>
</comment>
<gene>
    <name evidence="2" type="ORF">NC998_26040</name>
</gene>
<evidence type="ECO:0000313" key="3">
    <source>
        <dbReference type="Proteomes" id="UP001464891"/>
    </source>
</evidence>
<evidence type="ECO:0000259" key="1">
    <source>
        <dbReference type="PROSITE" id="PS50943"/>
    </source>
</evidence>
<dbReference type="InterPro" id="IPR010982">
    <property type="entry name" value="Lambda_DNA-bd_dom_sf"/>
</dbReference>
<evidence type="ECO:0000313" key="2">
    <source>
        <dbReference type="EMBL" id="MEP0820558.1"/>
    </source>
</evidence>
<dbReference type="SUPFAM" id="SSF47413">
    <property type="entry name" value="lambda repressor-like DNA-binding domains"/>
    <property type="match status" value="1"/>
</dbReference>
<feature type="domain" description="HTH cro/C1-type" evidence="1">
    <location>
        <begin position="17"/>
        <end position="60"/>
    </location>
</feature>
<accession>A0ABV0JFK2</accession>
<proteinExistence type="predicted"/>
<dbReference type="CDD" id="cd00093">
    <property type="entry name" value="HTH_XRE"/>
    <property type="match status" value="1"/>
</dbReference>
<dbReference type="Pfam" id="PF01381">
    <property type="entry name" value="HTH_3"/>
    <property type="match status" value="1"/>
</dbReference>
<reference evidence="2 3" key="1">
    <citation type="submission" date="2022-04" db="EMBL/GenBank/DDBJ databases">
        <title>Positive selection, recombination, and allopatry shape intraspecific diversity of widespread and dominant cyanobacteria.</title>
        <authorList>
            <person name="Wei J."/>
            <person name="Shu W."/>
            <person name="Hu C."/>
        </authorList>
    </citation>
    <scope>NUCLEOTIDE SEQUENCE [LARGE SCALE GENOMIC DNA]</scope>
    <source>
        <strain evidence="2 3">GB2-A4</strain>
    </source>
</reference>
<dbReference type="EMBL" id="JAMPKM010000033">
    <property type="protein sequence ID" value="MEP0820558.1"/>
    <property type="molecule type" value="Genomic_DNA"/>
</dbReference>
<organism evidence="2 3">
    <name type="scientific">Trichocoleus desertorum GB2-A4</name>
    <dbReference type="NCBI Taxonomy" id="2933944"/>
    <lineage>
        <taxon>Bacteria</taxon>
        <taxon>Bacillati</taxon>
        <taxon>Cyanobacteriota</taxon>
        <taxon>Cyanophyceae</taxon>
        <taxon>Leptolyngbyales</taxon>
        <taxon>Trichocoleusaceae</taxon>
        <taxon>Trichocoleus</taxon>
    </lineage>
</organism>
<keyword evidence="3" id="KW-1185">Reference proteome</keyword>
<name>A0ABV0JFK2_9CYAN</name>
<protein>
    <submittedName>
        <fullName evidence="2">Helix-turn-helix transcriptional regulator</fullName>
    </submittedName>
</protein>
<dbReference type="InterPro" id="IPR001387">
    <property type="entry name" value="Cro/C1-type_HTH"/>
</dbReference>
<dbReference type="Gene3D" id="1.10.260.40">
    <property type="entry name" value="lambda repressor-like DNA-binding domains"/>
    <property type="match status" value="1"/>
</dbReference>
<dbReference type="Proteomes" id="UP001464891">
    <property type="component" value="Unassembled WGS sequence"/>
</dbReference>
<sequence length="95" mass="10624">MLKKTAALAQPEVSHLIRKLRHLSGLSQEQFAITLGVAFSTINRWENGHMQPSPLALKQVKTMLGELSRSSVVELQEQSQTLLNQYFSETESSAQ</sequence>
<dbReference type="RefSeq" id="WP_190437262.1">
    <property type="nucleotide sequence ID" value="NZ_JAMPKM010000033.1"/>
</dbReference>